<dbReference type="AlphaFoldDB" id="A0A8C7BB35"/>
<feature type="region of interest" description="Disordered" evidence="1">
    <location>
        <begin position="1"/>
        <end position="59"/>
    </location>
</feature>
<name>A0A8C7BB35_NEOVI</name>
<proteinExistence type="predicted"/>
<reference evidence="2" key="2">
    <citation type="submission" date="2025-09" db="UniProtKB">
        <authorList>
            <consortium name="Ensembl"/>
        </authorList>
    </citation>
    <scope>IDENTIFICATION</scope>
</reference>
<dbReference type="Proteomes" id="UP000694425">
    <property type="component" value="Unplaced"/>
</dbReference>
<keyword evidence="3" id="KW-1185">Reference proteome</keyword>
<evidence type="ECO:0000313" key="2">
    <source>
        <dbReference type="Ensembl" id="ENSNVIP00000015219.1"/>
    </source>
</evidence>
<evidence type="ECO:0000313" key="3">
    <source>
        <dbReference type="Proteomes" id="UP000694425"/>
    </source>
</evidence>
<dbReference type="GeneTree" id="ENSGT00910000148820"/>
<organism evidence="2 3">
    <name type="scientific">Neovison vison</name>
    <name type="common">American mink</name>
    <name type="synonym">Mustela vison</name>
    <dbReference type="NCBI Taxonomy" id="452646"/>
    <lineage>
        <taxon>Eukaryota</taxon>
        <taxon>Metazoa</taxon>
        <taxon>Chordata</taxon>
        <taxon>Craniata</taxon>
        <taxon>Vertebrata</taxon>
        <taxon>Euteleostomi</taxon>
        <taxon>Mammalia</taxon>
        <taxon>Eutheria</taxon>
        <taxon>Laurasiatheria</taxon>
        <taxon>Carnivora</taxon>
        <taxon>Caniformia</taxon>
        <taxon>Musteloidea</taxon>
        <taxon>Mustelidae</taxon>
        <taxon>Mustelinae</taxon>
        <taxon>Neogale</taxon>
    </lineage>
</organism>
<sequence length="59" mass="6199">IVSSGLGVGRPRSGLGPRDTEQQKDAACLAKSPSSRGSYCEAPRPDEQGPFSGHNSRSR</sequence>
<protein>
    <submittedName>
        <fullName evidence="2">Uncharacterized protein</fullName>
    </submittedName>
</protein>
<accession>A0A8C7BB35</accession>
<dbReference type="Ensembl" id="ENSNVIT00000017769.1">
    <property type="protein sequence ID" value="ENSNVIP00000015219.1"/>
    <property type="gene ID" value="ENSNVIG00000011949.1"/>
</dbReference>
<reference evidence="2" key="1">
    <citation type="submission" date="2025-08" db="UniProtKB">
        <authorList>
            <consortium name="Ensembl"/>
        </authorList>
    </citation>
    <scope>IDENTIFICATION</scope>
</reference>
<evidence type="ECO:0000256" key="1">
    <source>
        <dbReference type="SAM" id="MobiDB-lite"/>
    </source>
</evidence>